<dbReference type="FunFam" id="1.10.3730.10:FF:000001">
    <property type="entry name" value="Pyrroline-5-carboxylate reductase"/>
    <property type="match status" value="1"/>
</dbReference>
<evidence type="ECO:0000256" key="15">
    <source>
        <dbReference type="ARBA" id="ARBA00050547"/>
    </source>
</evidence>
<evidence type="ECO:0000259" key="19">
    <source>
        <dbReference type="Pfam" id="PF14748"/>
    </source>
</evidence>
<dbReference type="EMBL" id="CASHTH010000765">
    <property type="protein sequence ID" value="CAI8007330.1"/>
    <property type="molecule type" value="Genomic_DNA"/>
</dbReference>
<proteinExistence type="inferred from homology"/>
<dbReference type="PANTHER" id="PTHR11645:SF0">
    <property type="entry name" value="PYRROLINE-5-CARBOXYLATE REDUCTASE 3"/>
    <property type="match status" value="1"/>
</dbReference>
<keyword evidence="6" id="KW-0963">Cytoplasm</keyword>
<name>A0AA35WA68_GEOBA</name>
<comment type="catalytic activity">
    <reaction evidence="15">
        <text>L-proline + NAD(+) = (S)-1-pyrroline-5-carboxylate + NADH + 2 H(+)</text>
        <dbReference type="Rhea" id="RHEA:14105"/>
        <dbReference type="ChEBI" id="CHEBI:15378"/>
        <dbReference type="ChEBI" id="CHEBI:17388"/>
        <dbReference type="ChEBI" id="CHEBI:57540"/>
        <dbReference type="ChEBI" id="CHEBI:57945"/>
        <dbReference type="ChEBI" id="CHEBI:60039"/>
        <dbReference type="EC" id="1.5.1.2"/>
    </reaction>
</comment>
<dbReference type="Proteomes" id="UP001174909">
    <property type="component" value="Unassembled WGS sequence"/>
</dbReference>
<keyword evidence="10" id="KW-0560">Oxidoreductase</keyword>
<dbReference type="PANTHER" id="PTHR11645">
    <property type="entry name" value="PYRROLINE-5-CARBOXYLATE REDUCTASE"/>
    <property type="match status" value="1"/>
</dbReference>
<organism evidence="20 21">
    <name type="scientific">Geodia barretti</name>
    <name type="common">Barrett's horny sponge</name>
    <dbReference type="NCBI Taxonomy" id="519541"/>
    <lineage>
        <taxon>Eukaryota</taxon>
        <taxon>Metazoa</taxon>
        <taxon>Porifera</taxon>
        <taxon>Demospongiae</taxon>
        <taxon>Heteroscleromorpha</taxon>
        <taxon>Tetractinellida</taxon>
        <taxon>Astrophorina</taxon>
        <taxon>Geodiidae</taxon>
        <taxon>Geodia</taxon>
    </lineage>
</organism>
<evidence type="ECO:0000313" key="21">
    <source>
        <dbReference type="Proteomes" id="UP001174909"/>
    </source>
</evidence>
<comment type="subunit">
    <text evidence="11">Homodecamer; composed of 5 homodimers.</text>
</comment>
<dbReference type="Gene3D" id="1.10.3730.10">
    <property type="entry name" value="ProC C-terminal domain-like"/>
    <property type="match status" value="1"/>
</dbReference>
<evidence type="ECO:0000256" key="7">
    <source>
        <dbReference type="ARBA" id="ARBA00022605"/>
    </source>
</evidence>
<dbReference type="InterPro" id="IPR028939">
    <property type="entry name" value="P5C_Rdtase_cat_N"/>
</dbReference>
<evidence type="ECO:0000256" key="6">
    <source>
        <dbReference type="ARBA" id="ARBA00022490"/>
    </source>
</evidence>
<feature type="domain" description="Pyrroline-5-carboxylate reductase dimerisation" evidence="19">
    <location>
        <begin position="168"/>
        <end position="272"/>
    </location>
</feature>
<dbReference type="EC" id="1.5.1.2" evidence="4"/>
<dbReference type="InterPro" id="IPR008927">
    <property type="entry name" value="6-PGluconate_DH-like_C_sf"/>
</dbReference>
<dbReference type="GO" id="GO:0004735">
    <property type="term" value="F:pyrroline-5-carboxylate reductase activity"/>
    <property type="evidence" value="ECO:0007669"/>
    <property type="project" value="UniProtKB-EC"/>
</dbReference>
<dbReference type="InterPro" id="IPR036291">
    <property type="entry name" value="NAD(P)-bd_dom_sf"/>
</dbReference>
<comment type="function">
    <text evidence="14">Oxidoreductase that catalyzes the last step in proline biosynthesis, which corresponds to the reduction of pyrroline-5-carboxylate (P5C) to L-proline using NAD(P)H. Proline is synthesized from either glutamate or ornithine; both are converted to P5C, and then to proline via pyrroline-5-carboxylate reductases (PYCRs). PYCR3 is exclusively linked to the biosynthesis of proline from ornithine.</text>
</comment>
<accession>A0AA35WA68</accession>
<comment type="pathway">
    <text evidence="2">Amino-acid biosynthesis; L-proline biosynthesis; L-proline from L-glutamate 5-semialdehyde: step 1/1.</text>
</comment>
<comment type="catalytic activity">
    <reaction evidence="16">
        <text>L-proline + NADP(+) = (S)-1-pyrroline-5-carboxylate + NADPH + 2 H(+)</text>
        <dbReference type="Rhea" id="RHEA:14109"/>
        <dbReference type="ChEBI" id="CHEBI:15378"/>
        <dbReference type="ChEBI" id="CHEBI:17388"/>
        <dbReference type="ChEBI" id="CHEBI:57783"/>
        <dbReference type="ChEBI" id="CHEBI:58349"/>
        <dbReference type="ChEBI" id="CHEBI:60039"/>
        <dbReference type="EC" id="1.5.1.2"/>
    </reaction>
</comment>
<comment type="subcellular location">
    <subcellularLocation>
        <location evidence="1">Cytoplasm</location>
    </subcellularLocation>
</comment>
<feature type="domain" description="Pyrroline-5-carboxylate reductase catalytic N-terminal" evidence="18">
    <location>
        <begin position="10"/>
        <end position="105"/>
    </location>
</feature>
<evidence type="ECO:0000256" key="3">
    <source>
        <dbReference type="ARBA" id="ARBA00005525"/>
    </source>
</evidence>
<evidence type="ECO:0000256" key="1">
    <source>
        <dbReference type="ARBA" id="ARBA00004496"/>
    </source>
</evidence>
<evidence type="ECO:0000313" key="20">
    <source>
        <dbReference type="EMBL" id="CAI8007330.1"/>
    </source>
</evidence>
<dbReference type="Gene3D" id="3.40.50.720">
    <property type="entry name" value="NAD(P)-binding Rossmann-like Domain"/>
    <property type="match status" value="1"/>
</dbReference>
<dbReference type="GO" id="GO:0005737">
    <property type="term" value="C:cytoplasm"/>
    <property type="evidence" value="ECO:0007669"/>
    <property type="project" value="UniProtKB-SubCell"/>
</dbReference>
<dbReference type="AlphaFoldDB" id="A0AA35WA68"/>
<protein>
    <recommendedName>
        <fullName evidence="5">Pyrroline-5-carboxylate reductase</fullName>
        <ecNumber evidence="4">1.5.1.2</ecNumber>
    </recommendedName>
    <alternativeName>
        <fullName evidence="12">Pyrroline-5-carboxylate reductase 3</fullName>
    </alternativeName>
    <alternativeName>
        <fullName evidence="13">Pyrroline-5-carboxylate reductase-like protein</fullName>
    </alternativeName>
</protein>
<dbReference type="FunFam" id="3.40.50.720:FF:000190">
    <property type="entry name" value="Pyrroline-5-carboxylate reductase"/>
    <property type="match status" value="1"/>
</dbReference>
<evidence type="ECO:0000256" key="5">
    <source>
        <dbReference type="ARBA" id="ARBA00021413"/>
    </source>
</evidence>
<evidence type="ECO:0000256" key="10">
    <source>
        <dbReference type="ARBA" id="ARBA00023002"/>
    </source>
</evidence>
<dbReference type="PIRSF" id="PIRSF000193">
    <property type="entry name" value="Pyrrol-5-carb_rd"/>
    <property type="match status" value="1"/>
</dbReference>
<evidence type="ECO:0000256" key="17">
    <source>
        <dbReference type="PIRSR" id="PIRSR000193-1"/>
    </source>
</evidence>
<keyword evidence="7" id="KW-0028">Amino-acid biosynthesis</keyword>
<evidence type="ECO:0000259" key="18">
    <source>
        <dbReference type="Pfam" id="PF03807"/>
    </source>
</evidence>
<dbReference type="GO" id="GO:0055129">
    <property type="term" value="P:L-proline biosynthetic process"/>
    <property type="evidence" value="ECO:0007669"/>
    <property type="project" value="TreeGrafter"/>
</dbReference>
<feature type="binding site" evidence="17">
    <location>
        <begin position="76"/>
        <end position="79"/>
    </location>
    <ligand>
        <name>NADP(+)</name>
        <dbReference type="ChEBI" id="CHEBI:58349"/>
    </ligand>
</feature>
<dbReference type="Pfam" id="PF03807">
    <property type="entry name" value="F420_oxidored"/>
    <property type="match status" value="1"/>
</dbReference>
<sequence>MRMAARLYSIGFLGSGKMATAMARGLISAGLVRPEDITASATSDTSLNLQRMKGHGVRVTSDNSEVVRRSSVVWIATKPHTVAPVLREISPVVRRDQLFVSVAAGTTLNSLAKNLPEGTKVVRCMPNTPVVVRSGVTVYSRNGTVNGEDKELVEHMLGSVGLGMEMPEHYMDIITGLTGCGPSYMYVMLDALADGGVYAGIPKEIGLRLIAHTMIGAAKMVLENGKHPQELKDDVCSPAGTSIQAIRTLEKAGFRGIVMDAVHAASKRALELSRLDNGETKDVYVKR</sequence>
<comment type="caution">
    <text evidence="20">The sequence shown here is derived from an EMBL/GenBank/DDBJ whole genome shotgun (WGS) entry which is preliminary data.</text>
</comment>
<keyword evidence="21" id="KW-1185">Reference proteome</keyword>
<evidence type="ECO:0000256" key="13">
    <source>
        <dbReference type="ARBA" id="ARBA00042532"/>
    </source>
</evidence>
<dbReference type="InterPro" id="IPR000304">
    <property type="entry name" value="Pyrroline-COOH_reductase"/>
</dbReference>
<gene>
    <name evidence="20" type="ORF">GBAR_LOCUS5155</name>
</gene>
<reference evidence="20" key="1">
    <citation type="submission" date="2023-03" db="EMBL/GenBank/DDBJ databases">
        <authorList>
            <person name="Steffen K."/>
            <person name="Cardenas P."/>
        </authorList>
    </citation>
    <scope>NUCLEOTIDE SEQUENCE</scope>
</reference>
<comment type="similarity">
    <text evidence="3">Belongs to the pyrroline-5-carboxylate reductase family.</text>
</comment>
<evidence type="ECO:0000256" key="14">
    <source>
        <dbReference type="ARBA" id="ARBA00049975"/>
    </source>
</evidence>
<evidence type="ECO:0000256" key="11">
    <source>
        <dbReference type="ARBA" id="ARBA00038523"/>
    </source>
</evidence>
<dbReference type="NCBIfam" id="TIGR00112">
    <property type="entry name" value="proC"/>
    <property type="match status" value="1"/>
</dbReference>
<keyword evidence="9 17" id="KW-0521">NADP</keyword>
<evidence type="ECO:0000256" key="4">
    <source>
        <dbReference type="ARBA" id="ARBA00012855"/>
    </source>
</evidence>
<dbReference type="SUPFAM" id="SSF51735">
    <property type="entry name" value="NAD(P)-binding Rossmann-fold domains"/>
    <property type="match status" value="1"/>
</dbReference>
<dbReference type="Pfam" id="PF14748">
    <property type="entry name" value="P5CR_dimer"/>
    <property type="match status" value="1"/>
</dbReference>
<dbReference type="InterPro" id="IPR029036">
    <property type="entry name" value="P5CR_dimer"/>
</dbReference>
<feature type="binding site" evidence="17">
    <location>
        <begin position="13"/>
        <end position="18"/>
    </location>
    <ligand>
        <name>NADP(+)</name>
        <dbReference type="ChEBI" id="CHEBI:58349"/>
    </ligand>
</feature>
<dbReference type="HAMAP" id="MF_01925">
    <property type="entry name" value="P5C_reductase"/>
    <property type="match status" value="1"/>
</dbReference>
<evidence type="ECO:0000256" key="8">
    <source>
        <dbReference type="ARBA" id="ARBA00022650"/>
    </source>
</evidence>
<evidence type="ECO:0000256" key="12">
    <source>
        <dbReference type="ARBA" id="ARBA00039786"/>
    </source>
</evidence>
<evidence type="ECO:0000256" key="9">
    <source>
        <dbReference type="ARBA" id="ARBA00022857"/>
    </source>
</evidence>
<evidence type="ECO:0000256" key="2">
    <source>
        <dbReference type="ARBA" id="ARBA00005205"/>
    </source>
</evidence>
<dbReference type="SUPFAM" id="SSF48179">
    <property type="entry name" value="6-phosphogluconate dehydrogenase C-terminal domain-like"/>
    <property type="match status" value="1"/>
</dbReference>
<keyword evidence="8" id="KW-0641">Proline biosynthesis</keyword>
<feature type="binding site" evidence="17">
    <location>
        <position position="63"/>
    </location>
    <ligand>
        <name>NADPH</name>
        <dbReference type="ChEBI" id="CHEBI:57783"/>
    </ligand>
</feature>
<evidence type="ECO:0000256" key="16">
    <source>
        <dbReference type="ARBA" id="ARBA00052690"/>
    </source>
</evidence>